<comment type="caution">
    <text evidence="2">The sequence shown here is derived from an EMBL/GenBank/DDBJ whole genome shotgun (WGS) entry which is preliminary data.</text>
</comment>
<organism evidence="2 3">
    <name type="scientific">Serratia proteamaculans</name>
    <dbReference type="NCBI Taxonomy" id="28151"/>
    <lineage>
        <taxon>Bacteria</taxon>
        <taxon>Pseudomonadati</taxon>
        <taxon>Pseudomonadota</taxon>
        <taxon>Gammaproteobacteria</taxon>
        <taxon>Enterobacterales</taxon>
        <taxon>Yersiniaceae</taxon>
        <taxon>Serratia</taxon>
    </lineage>
</organism>
<accession>A0ABS0TU13</accession>
<dbReference type="Pfam" id="PF18863">
    <property type="entry name" value="AbiJ_NTD4"/>
    <property type="match status" value="1"/>
</dbReference>
<dbReference type="RefSeq" id="WP_198642364.1">
    <property type="nucleotide sequence ID" value="NZ_CBCPJV010000007.1"/>
</dbReference>
<dbReference type="Proteomes" id="UP000639004">
    <property type="component" value="Unassembled WGS sequence"/>
</dbReference>
<keyword evidence="3" id="KW-1185">Reference proteome</keyword>
<dbReference type="InterPro" id="IPR049503">
    <property type="entry name" value="AbiJ_NTD4"/>
</dbReference>
<dbReference type="EMBL" id="JAEHSL010000012">
    <property type="protein sequence ID" value="MBI6181847.1"/>
    <property type="molecule type" value="Genomic_DNA"/>
</dbReference>
<name>A0ABS0TU13_SERPR</name>
<proteinExistence type="predicted"/>
<feature type="domain" description="HEPN AbiJ-N-terminal" evidence="1">
    <location>
        <begin position="2"/>
        <end position="138"/>
    </location>
</feature>
<evidence type="ECO:0000313" key="2">
    <source>
        <dbReference type="EMBL" id="MBI6181847.1"/>
    </source>
</evidence>
<evidence type="ECO:0000259" key="1">
    <source>
        <dbReference type="Pfam" id="PF18863"/>
    </source>
</evidence>
<evidence type="ECO:0000313" key="3">
    <source>
        <dbReference type="Proteomes" id="UP000639004"/>
    </source>
</evidence>
<sequence>MDLFSRRRGLVRPDAEIKIRNDAPQEVRDAVVQIAYQCGLKPSNLRTLLCQMLFRAPNRDNWSEIPNIDSEVRELIDDCEWFEIYDLIEKLADECARRGQDYAEEVNRFFRVAGVGWQLIGNRVEMRGTEIFEVAVRQGQTILREQKRITAANELHEALNDLSRRPQPETTGAIQHAMAALECVARDVTGSKDTLGQLVQRNAGIFPAPIDQIVEKAWGYTSNHGRHLTEGQPPQFEEAELMVGISGVLCRYLSRKAPGRSQ</sequence>
<gene>
    <name evidence="2" type="ORF">JEQ07_15760</name>
</gene>
<reference evidence="2 3" key="1">
    <citation type="submission" date="2020-12" db="EMBL/GenBank/DDBJ databases">
        <title>Enhanced detection system for hospital associated transmission using whole genome sequencing surveillance.</title>
        <authorList>
            <person name="Harrison L.H."/>
            <person name="Van Tyne D."/>
            <person name="Marsh J.W."/>
            <person name="Griffith M.P."/>
            <person name="Snyder D.J."/>
            <person name="Cooper V.S."/>
            <person name="Mustapha M."/>
        </authorList>
    </citation>
    <scope>NUCLEOTIDE SEQUENCE [LARGE SCALE GENOMIC DNA]</scope>
    <source>
        <strain evidence="2 3">SER00238</strain>
    </source>
</reference>
<protein>
    <recommendedName>
        <fullName evidence="1">HEPN AbiJ-N-terminal domain-containing protein</fullName>
    </recommendedName>
</protein>